<evidence type="ECO:0000256" key="2">
    <source>
        <dbReference type="ARBA" id="ARBA00022475"/>
    </source>
</evidence>
<keyword evidence="9" id="KW-1185">Reference proteome</keyword>
<dbReference type="Pfam" id="PF00482">
    <property type="entry name" value="T2SSF"/>
    <property type="match status" value="1"/>
</dbReference>
<dbReference type="PANTHER" id="PTHR35007:SF1">
    <property type="entry name" value="PILUS ASSEMBLY PROTEIN"/>
    <property type="match status" value="1"/>
</dbReference>
<gene>
    <name evidence="8" type="ORF">EEJ31_09350</name>
</gene>
<comment type="caution">
    <text evidence="8">The sequence shown here is derived from an EMBL/GenBank/DDBJ whole genome shotgun (WGS) entry which is preliminary data.</text>
</comment>
<dbReference type="InterPro" id="IPR018076">
    <property type="entry name" value="T2SS_GspF_dom"/>
</dbReference>
<protein>
    <submittedName>
        <fullName evidence="8">Type II secretion system protein F</fullName>
    </submittedName>
</protein>
<keyword evidence="3 6" id="KW-0812">Transmembrane</keyword>
<feature type="transmembrane region" description="Helical" evidence="6">
    <location>
        <begin position="89"/>
        <end position="107"/>
    </location>
</feature>
<dbReference type="RefSeq" id="WP_123046034.1">
    <property type="nucleotide sequence ID" value="NZ_RDSR01000014.1"/>
</dbReference>
<proteinExistence type="predicted"/>
<keyword evidence="5 6" id="KW-0472">Membrane</keyword>
<reference evidence="8 9" key="1">
    <citation type="submission" date="2018-11" db="EMBL/GenBank/DDBJ databases">
        <title>Cryobacterium sp. nov., isolated from rhizosphere soil of lettuce.</title>
        <authorList>
            <person name="Wang Y."/>
        </authorList>
    </citation>
    <scope>NUCLEOTIDE SEQUENCE [LARGE SCALE GENOMIC DNA]</scope>
    <source>
        <strain evidence="8 9">NEAU-85</strain>
    </source>
</reference>
<dbReference type="PANTHER" id="PTHR35007">
    <property type="entry name" value="INTEGRAL MEMBRANE PROTEIN-RELATED"/>
    <property type="match status" value="1"/>
</dbReference>
<dbReference type="InterPro" id="IPR042094">
    <property type="entry name" value="T2SS_GspF_sf"/>
</dbReference>
<feature type="domain" description="Type II secretion system protein GspF" evidence="7">
    <location>
        <begin position="153"/>
        <end position="277"/>
    </location>
</feature>
<organism evidence="8 9">
    <name type="scientific">Cryobacterium tepidiphilum</name>
    <dbReference type="NCBI Taxonomy" id="2486026"/>
    <lineage>
        <taxon>Bacteria</taxon>
        <taxon>Bacillati</taxon>
        <taxon>Actinomycetota</taxon>
        <taxon>Actinomycetes</taxon>
        <taxon>Micrococcales</taxon>
        <taxon>Microbacteriaceae</taxon>
        <taxon>Cryobacterium</taxon>
    </lineage>
</organism>
<accession>A0A3M8L9E4</accession>
<dbReference type="Gene3D" id="1.20.81.30">
    <property type="entry name" value="Type II secretion system (T2SS), domain F"/>
    <property type="match status" value="1"/>
</dbReference>
<feature type="transmembrane region" description="Helical" evidence="6">
    <location>
        <begin position="6"/>
        <end position="28"/>
    </location>
</feature>
<evidence type="ECO:0000313" key="8">
    <source>
        <dbReference type="EMBL" id="RNE62113.1"/>
    </source>
</evidence>
<feature type="transmembrane region" description="Helical" evidence="6">
    <location>
        <begin position="113"/>
        <end position="133"/>
    </location>
</feature>
<dbReference type="Proteomes" id="UP000279859">
    <property type="component" value="Unassembled WGS sequence"/>
</dbReference>
<feature type="transmembrane region" description="Helical" evidence="6">
    <location>
        <begin position="291"/>
        <end position="315"/>
    </location>
</feature>
<evidence type="ECO:0000256" key="3">
    <source>
        <dbReference type="ARBA" id="ARBA00022692"/>
    </source>
</evidence>
<evidence type="ECO:0000256" key="6">
    <source>
        <dbReference type="SAM" id="Phobius"/>
    </source>
</evidence>
<dbReference type="AlphaFoldDB" id="A0A3M8L9E4"/>
<feature type="transmembrane region" description="Helical" evidence="6">
    <location>
        <begin position="260"/>
        <end position="279"/>
    </location>
</feature>
<evidence type="ECO:0000259" key="7">
    <source>
        <dbReference type="Pfam" id="PF00482"/>
    </source>
</evidence>
<dbReference type="OrthoDB" id="597333at2"/>
<sequence length="319" mass="34076">MNPALLYAGCALVLLALLAIVFFVVAPAQPLVPLERRRAPGAIPDVSPLTVMTDRTLGVIDRALRHSRRPAFSTHELELAGIRMQPSGFIIMVISASAVLALVGMLLGRGTIWSLLLMVAFAALGPVGAKVVVGVRTSGRRAKFAEQLDESLALLSGGLRAGHSLLRAVDAASHEAESPTAEEFARVVNETRLGRDLGDSLDNTAQRMRSDDFKWAAQAIAINREVGGNLSEVLDQVGHTIRERNEIRRQVKALAAEGKLSAWILVLLPIAVCGFLLLTNPGYFAAFLENIIGLAALVVGAILLIVGSVWMAAVIKVKF</sequence>
<name>A0A3M8L9E4_9MICO</name>
<keyword evidence="2" id="KW-1003">Cell membrane</keyword>
<dbReference type="GO" id="GO:0005886">
    <property type="term" value="C:plasma membrane"/>
    <property type="evidence" value="ECO:0007669"/>
    <property type="project" value="UniProtKB-SubCell"/>
</dbReference>
<dbReference type="EMBL" id="RDSR01000014">
    <property type="protein sequence ID" value="RNE62113.1"/>
    <property type="molecule type" value="Genomic_DNA"/>
</dbReference>
<keyword evidence="4 6" id="KW-1133">Transmembrane helix</keyword>
<evidence type="ECO:0000313" key="9">
    <source>
        <dbReference type="Proteomes" id="UP000279859"/>
    </source>
</evidence>
<evidence type="ECO:0000256" key="4">
    <source>
        <dbReference type="ARBA" id="ARBA00022989"/>
    </source>
</evidence>
<comment type="subcellular location">
    <subcellularLocation>
        <location evidence="1">Cell membrane</location>
        <topology evidence="1">Multi-pass membrane protein</topology>
    </subcellularLocation>
</comment>
<evidence type="ECO:0000256" key="5">
    <source>
        <dbReference type="ARBA" id="ARBA00023136"/>
    </source>
</evidence>
<evidence type="ECO:0000256" key="1">
    <source>
        <dbReference type="ARBA" id="ARBA00004651"/>
    </source>
</evidence>